<dbReference type="AlphaFoldDB" id="A0A0A2F3Q9"/>
<organism evidence="1 2">
    <name type="scientific">Porphyromonas gulae</name>
    <dbReference type="NCBI Taxonomy" id="111105"/>
    <lineage>
        <taxon>Bacteria</taxon>
        <taxon>Pseudomonadati</taxon>
        <taxon>Bacteroidota</taxon>
        <taxon>Bacteroidia</taxon>
        <taxon>Bacteroidales</taxon>
        <taxon>Porphyromonadaceae</taxon>
        <taxon>Porphyromonas</taxon>
    </lineage>
</organism>
<reference evidence="1 2" key="1">
    <citation type="submission" date="2014-08" db="EMBL/GenBank/DDBJ databases">
        <title>Porphyromonas gulae strain:COT-052_OH1451 Genome sequencing.</title>
        <authorList>
            <person name="Wallis C."/>
            <person name="Deusch O."/>
            <person name="O'Flynn C."/>
            <person name="Davis I."/>
            <person name="Jospin G."/>
            <person name="Darling A.E."/>
            <person name="Coil D.A."/>
            <person name="Alexiev A."/>
            <person name="Horsfall A."/>
            <person name="Kirkwood N."/>
            <person name="Harris S."/>
            <person name="Eisen J.A."/>
        </authorList>
    </citation>
    <scope>NUCLEOTIDE SEQUENCE [LARGE SCALE GENOMIC DNA]</scope>
    <source>
        <strain evidence="2">COT-052 OH1451</strain>
    </source>
</reference>
<dbReference type="eggNOG" id="ENOG50320D9">
    <property type="taxonomic scope" value="Bacteria"/>
</dbReference>
<dbReference type="RefSeq" id="WP_039420969.1">
    <property type="nucleotide sequence ID" value="NZ_JRAI01000050.1"/>
</dbReference>
<name>A0A0A2F3Q9_9PORP</name>
<accession>A0A0A2F3Q9</accession>
<dbReference type="EMBL" id="JRAI01000050">
    <property type="protein sequence ID" value="KGN85643.1"/>
    <property type="molecule type" value="Genomic_DNA"/>
</dbReference>
<dbReference type="STRING" id="111105.HR09_00545"/>
<gene>
    <name evidence="1" type="ORF">HR08_05500</name>
</gene>
<comment type="caution">
    <text evidence="1">The sequence shown here is derived from an EMBL/GenBank/DDBJ whole genome shotgun (WGS) entry which is preliminary data.</text>
</comment>
<dbReference type="OrthoDB" id="795241at2"/>
<proteinExistence type="predicted"/>
<dbReference type="Proteomes" id="UP000030130">
    <property type="component" value="Unassembled WGS sequence"/>
</dbReference>
<evidence type="ECO:0000313" key="2">
    <source>
        <dbReference type="Proteomes" id="UP000030130"/>
    </source>
</evidence>
<sequence length="159" mass="18693">MAKRIITRIGDVFEVQLDNCKKYFQYTANDMTQLNSSVIRAFVEEYPLDYSPILENITAGKVDFYAHTVLRWGIQSGLWYKVGRISFEEDVNVLFRTYDEDAYVPVSKRWLVWKINQPMKFVGELRGENRNAEIGLVINPDEIFERIKSGVYKTRFPCF</sequence>
<protein>
    <submittedName>
        <fullName evidence="1">Uncharacterized protein</fullName>
    </submittedName>
</protein>
<evidence type="ECO:0000313" key="1">
    <source>
        <dbReference type="EMBL" id="KGN85643.1"/>
    </source>
</evidence>